<dbReference type="SUPFAM" id="SSF50156">
    <property type="entry name" value="PDZ domain-like"/>
    <property type="match status" value="1"/>
</dbReference>
<gene>
    <name evidence="3" type="ORF">KC729_08350</name>
</gene>
<dbReference type="GO" id="GO:0006508">
    <property type="term" value="P:proteolysis"/>
    <property type="evidence" value="ECO:0007669"/>
    <property type="project" value="InterPro"/>
</dbReference>
<dbReference type="Gene3D" id="2.30.42.10">
    <property type="match status" value="1"/>
</dbReference>
<accession>A0A956LXM2</accession>
<dbReference type="InterPro" id="IPR036034">
    <property type="entry name" value="PDZ_sf"/>
</dbReference>
<dbReference type="GO" id="GO:0008235">
    <property type="term" value="F:metalloexopeptidase activity"/>
    <property type="evidence" value="ECO:0007669"/>
    <property type="project" value="InterPro"/>
</dbReference>
<evidence type="ECO:0000313" key="4">
    <source>
        <dbReference type="Proteomes" id="UP000697710"/>
    </source>
</evidence>
<dbReference type="EMBL" id="JAGQHR010000212">
    <property type="protein sequence ID" value="MCA9727680.1"/>
    <property type="molecule type" value="Genomic_DNA"/>
</dbReference>
<dbReference type="SMART" id="SM00228">
    <property type="entry name" value="PDZ"/>
    <property type="match status" value="1"/>
</dbReference>
<dbReference type="Pfam" id="PF13180">
    <property type="entry name" value="PDZ_2"/>
    <property type="match status" value="1"/>
</dbReference>
<feature type="domain" description="PDZ" evidence="2">
    <location>
        <begin position="320"/>
        <end position="405"/>
    </location>
</feature>
<protein>
    <submittedName>
        <fullName evidence="3">M20/M25/M40 family metallo-hydrolase</fullName>
    </submittedName>
</protein>
<comment type="caution">
    <text evidence="3">The sequence shown here is derived from an EMBL/GenBank/DDBJ whole genome shotgun (WGS) entry which is preliminary data.</text>
</comment>
<dbReference type="Proteomes" id="UP000697710">
    <property type="component" value="Unassembled WGS sequence"/>
</dbReference>
<evidence type="ECO:0000259" key="2">
    <source>
        <dbReference type="PROSITE" id="PS50106"/>
    </source>
</evidence>
<proteinExistence type="predicted"/>
<feature type="chain" id="PRO_5037719247" evidence="1">
    <location>
        <begin position="20"/>
        <end position="420"/>
    </location>
</feature>
<feature type="signal peptide" evidence="1">
    <location>
        <begin position="1"/>
        <end position="19"/>
    </location>
</feature>
<evidence type="ECO:0000313" key="3">
    <source>
        <dbReference type="EMBL" id="MCA9727680.1"/>
    </source>
</evidence>
<keyword evidence="1" id="KW-0732">Signal</keyword>
<organism evidence="3 4">
    <name type="scientific">Eiseniibacteriota bacterium</name>
    <dbReference type="NCBI Taxonomy" id="2212470"/>
    <lineage>
        <taxon>Bacteria</taxon>
        <taxon>Candidatus Eiseniibacteriota</taxon>
    </lineage>
</organism>
<dbReference type="SUPFAM" id="SSF53187">
    <property type="entry name" value="Zn-dependent exopeptidases"/>
    <property type="match status" value="1"/>
</dbReference>
<dbReference type="InterPro" id="IPR007484">
    <property type="entry name" value="Peptidase_M28"/>
</dbReference>
<dbReference type="InterPro" id="IPR045175">
    <property type="entry name" value="M28_fam"/>
</dbReference>
<dbReference type="AlphaFoldDB" id="A0A956LXM2"/>
<dbReference type="InterPro" id="IPR001478">
    <property type="entry name" value="PDZ"/>
</dbReference>
<dbReference type="PANTHER" id="PTHR12147">
    <property type="entry name" value="METALLOPEPTIDASE M28 FAMILY MEMBER"/>
    <property type="match status" value="1"/>
</dbReference>
<dbReference type="PANTHER" id="PTHR12147:SF26">
    <property type="entry name" value="PEPTIDASE M28 DOMAIN-CONTAINING PROTEIN"/>
    <property type="match status" value="1"/>
</dbReference>
<reference evidence="3" key="2">
    <citation type="journal article" date="2021" name="Microbiome">
        <title>Successional dynamics and alternative stable states in a saline activated sludge microbial community over 9 years.</title>
        <authorList>
            <person name="Wang Y."/>
            <person name="Ye J."/>
            <person name="Ju F."/>
            <person name="Liu L."/>
            <person name="Boyd J.A."/>
            <person name="Deng Y."/>
            <person name="Parks D.H."/>
            <person name="Jiang X."/>
            <person name="Yin X."/>
            <person name="Woodcroft B.J."/>
            <person name="Tyson G.W."/>
            <person name="Hugenholtz P."/>
            <person name="Polz M.F."/>
            <person name="Zhang T."/>
        </authorList>
    </citation>
    <scope>NUCLEOTIDE SEQUENCE</scope>
    <source>
        <strain evidence="3">HKST-UBA01</strain>
    </source>
</reference>
<dbReference type="PROSITE" id="PS50106">
    <property type="entry name" value="PDZ"/>
    <property type="match status" value="1"/>
</dbReference>
<evidence type="ECO:0000256" key="1">
    <source>
        <dbReference type="SAM" id="SignalP"/>
    </source>
</evidence>
<reference evidence="3" key="1">
    <citation type="submission" date="2020-04" db="EMBL/GenBank/DDBJ databases">
        <authorList>
            <person name="Zhang T."/>
        </authorList>
    </citation>
    <scope>NUCLEOTIDE SEQUENCE</scope>
    <source>
        <strain evidence="3">HKST-UBA01</strain>
    </source>
</reference>
<dbReference type="Gene3D" id="3.40.630.10">
    <property type="entry name" value="Zn peptidases"/>
    <property type="match status" value="1"/>
</dbReference>
<dbReference type="Pfam" id="PF04389">
    <property type="entry name" value="Peptidase_M28"/>
    <property type="match status" value="1"/>
</dbReference>
<name>A0A956LXM2_UNCEI</name>
<sequence>MLAIVFVGSPLFAPMGALAQGVDAARLRTDLEWIASPDRAGRAAGSPGAKEVREYIAHAFEDAGCDPGAAGAWYQTVAENTIAEHPEIHLAAGTSWQNIDLANVVALLPGSMRESGDPNPTALVIGAHYDHLGRDGEDIYAGADDNASGVAVLLEAARELAKSGPFRNDILFVAFDGEEAQTMGSAYYCEHPVVPLEQTLAMICLDTVGRMQERRLYALASGSAVEFGDILRGVNLGFGFDLATPAAGPFASDHLPFIEHGVPALHLSTGANPDYHRTGDTADKIQWETLGETASFVVELAAFLADRETALSFVPPGAEKVAAPAEGGQPRRVSLGTIPDFGKESGGVLLTGVMPGSPAEKAGLQKGDVVVSLDETPIDNLADLSNVLKAHQPGDEVLVVVLRDGAKVEQKVTLVERSSH</sequence>